<dbReference type="EMBL" id="JBEHCU010009212">
    <property type="protein sequence ID" value="KAL1380310.1"/>
    <property type="molecule type" value="Genomic_DNA"/>
</dbReference>
<sequence>MRGSGSVDGHRLASDLERTCTNTPGQVQANPVHDPGLFSFKIGVIQSGTARDQGRLWLKNRFVGQSPTASSLGTSLDGSGSATVAVLWGTRWNRCSLPYWM</sequence>
<dbReference type="Proteomes" id="UP001562425">
    <property type="component" value="Unassembled WGS sequence"/>
</dbReference>
<gene>
    <name evidence="1" type="ORF">pipiens_014300</name>
</gene>
<accession>A0ABD1CVP8</accession>
<evidence type="ECO:0000313" key="1">
    <source>
        <dbReference type="EMBL" id="KAL1380310.1"/>
    </source>
</evidence>
<keyword evidence="2" id="KW-1185">Reference proteome</keyword>
<comment type="caution">
    <text evidence="1">The sequence shown here is derived from an EMBL/GenBank/DDBJ whole genome shotgun (WGS) entry which is preliminary data.</text>
</comment>
<name>A0ABD1CVP8_CULPP</name>
<dbReference type="AlphaFoldDB" id="A0ABD1CVP8"/>
<evidence type="ECO:0000313" key="2">
    <source>
        <dbReference type="Proteomes" id="UP001562425"/>
    </source>
</evidence>
<organism evidence="1 2">
    <name type="scientific">Culex pipiens pipiens</name>
    <name type="common">Northern house mosquito</name>
    <dbReference type="NCBI Taxonomy" id="38569"/>
    <lineage>
        <taxon>Eukaryota</taxon>
        <taxon>Metazoa</taxon>
        <taxon>Ecdysozoa</taxon>
        <taxon>Arthropoda</taxon>
        <taxon>Hexapoda</taxon>
        <taxon>Insecta</taxon>
        <taxon>Pterygota</taxon>
        <taxon>Neoptera</taxon>
        <taxon>Endopterygota</taxon>
        <taxon>Diptera</taxon>
        <taxon>Nematocera</taxon>
        <taxon>Culicoidea</taxon>
        <taxon>Culicidae</taxon>
        <taxon>Culicinae</taxon>
        <taxon>Culicini</taxon>
        <taxon>Culex</taxon>
        <taxon>Culex</taxon>
    </lineage>
</organism>
<protein>
    <submittedName>
        <fullName evidence="1">Uncharacterized protein</fullName>
    </submittedName>
</protein>
<reference evidence="1 2" key="1">
    <citation type="submission" date="2024-05" db="EMBL/GenBank/DDBJ databases">
        <title>Culex pipiens pipiens assembly and annotation.</title>
        <authorList>
            <person name="Alout H."/>
            <person name="Durand T."/>
        </authorList>
    </citation>
    <scope>NUCLEOTIDE SEQUENCE [LARGE SCALE GENOMIC DNA]</scope>
    <source>
        <strain evidence="1">HA-2024</strain>
        <tissue evidence="1">Whole body</tissue>
    </source>
</reference>
<proteinExistence type="predicted"/>